<dbReference type="PANTHER" id="PTHR12110">
    <property type="entry name" value="HYDROXYPYRUVATE ISOMERASE"/>
    <property type="match status" value="1"/>
</dbReference>
<dbReference type="Gene3D" id="3.20.20.150">
    <property type="entry name" value="Divalent-metal-dependent TIM barrel enzymes"/>
    <property type="match status" value="1"/>
</dbReference>
<evidence type="ECO:0000259" key="1">
    <source>
        <dbReference type="Pfam" id="PF01261"/>
    </source>
</evidence>
<accession>M9SBB2</accession>
<protein>
    <recommendedName>
        <fullName evidence="1">Xylose isomerase-like TIM barrel domain-containing protein</fullName>
    </recommendedName>
</protein>
<dbReference type="KEGG" id="max:MMALV_00180"/>
<dbReference type="SUPFAM" id="SSF51658">
    <property type="entry name" value="Xylose isomerase-like"/>
    <property type="match status" value="1"/>
</dbReference>
<keyword evidence="3" id="KW-1185">Reference proteome</keyword>
<dbReference type="PANTHER" id="PTHR12110:SF21">
    <property type="entry name" value="XYLOSE ISOMERASE-LIKE TIM BARREL DOMAIN-CONTAINING PROTEIN"/>
    <property type="match status" value="1"/>
</dbReference>
<gene>
    <name evidence="2" type="ORF">MMALV_00180</name>
</gene>
<dbReference type="Proteomes" id="UP000012672">
    <property type="component" value="Chromosome"/>
</dbReference>
<dbReference type="RefSeq" id="WP_015503924.1">
    <property type="nucleotide sequence ID" value="NC_020913.1"/>
</dbReference>
<dbReference type="OrthoDB" id="372143at2157"/>
<dbReference type="EMBL" id="CP004049">
    <property type="protein sequence ID" value="AGI84775.1"/>
    <property type="molecule type" value="Genomic_DNA"/>
</dbReference>
<name>M9SBB2_METAX</name>
<dbReference type="HOGENOM" id="CLU_050006_7_2_2"/>
<dbReference type="InParanoid" id="M9SBB2"/>
<proteinExistence type="predicted"/>
<dbReference type="STRING" id="1236689.MMALV_00180"/>
<dbReference type="InterPro" id="IPR050312">
    <property type="entry name" value="IolE/XylAMocC-like"/>
</dbReference>
<organism evidence="2 3">
    <name type="scientific">Methanomethylophilus alvi (strain Mx1201)</name>
    <dbReference type="NCBI Taxonomy" id="1236689"/>
    <lineage>
        <taxon>Archaea</taxon>
        <taxon>Methanobacteriati</taxon>
        <taxon>Thermoplasmatota</taxon>
        <taxon>Thermoplasmata</taxon>
        <taxon>Methanomassiliicoccales</taxon>
        <taxon>Methanomethylophilaceae</taxon>
        <taxon>Methanomethylophilus</taxon>
    </lineage>
</organism>
<dbReference type="eggNOG" id="arCOG01895">
    <property type="taxonomic scope" value="Archaea"/>
</dbReference>
<dbReference type="GeneID" id="41320821"/>
<dbReference type="AlphaFoldDB" id="M9SBB2"/>
<reference evidence="2 3" key="1">
    <citation type="journal article" date="2012" name="J. Bacteriol.">
        <title>Genome sequence of 'Candidatus Methanomethylophilus alvus' Mx1201, a methanogenic archaeon from the human gut belonging to a seventh order of methanogens.</title>
        <authorList>
            <person name="Borrel G."/>
            <person name="Harris H.M."/>
            <person name="Tottey W."/>
            <person name="Mihajlovski A."/>
            <person name="Parisot N."/>
            <person name="Peyretaillade E."/>
            <person name="Peyret P."/>
            <person name="Gribaldo S."/>
            <person name="O'Toole P.W."/>
            <person name="Brugere J.F."/>
        </authorList>
    </citation>
    <scope>NUCLEOTIDE SEQUENCE [LARGE SCALE GENOMIC DNA]</scope>
    <source>
        <strain evidence="2 3">Mx1201</strain>
    </source>
</reference>
<dbReference type="InterPro" id="IPR036237">
    <property type="entry name" value="Xyl_isomerase-like_sf"/>
</dbReference>
<evidence type="ECO:0000313" key="3">
    <source>
        <dbReference type="Proteomes" id="UP000012672"/>
    </source>
</evidence>
<evidence type="ECO:0000313" key="2">
    <source>
        <dbReference type="EMBL" id="AGI84775.1"/>
    </source>
</evidence>
<sequence length="255" mass="28128">MNTVGVSCPGFGKERFEECLGRISSHFRHWEIFSELNHSVQKISPSFSAVAEPYGMTFSIHSAIADTNVAATNPRMREATMMEIMSEMQSACEMGVDTVTVHPGIINLAVSGTRERSIAAAQDSMRLLDRAQAEYGVRLAIENMPNVPVMLGITAEELDEIVGPTDLGICFDIGHANTSGQMDAMIETFGDRIVNVHIHDNMGVNDDHMTIGTGQIDFRSVIRKLRPYKGRYIIESKSLESAVESQEVLKRLLPP</sequence>
<dbReference type="Pfam" id="PF01261">
    <property type="entry name" value="AP_endonuc_2"/>
    <property type="match status" value="1"/>
</dbReference>
<feature type="domain" description="Xylose isomerase-like TIM barrel" evidence="1">
    <location>
        <begin position="46"/>
        <end position="251"/>
    </location>
</feature>
<dbReference type="InterPro" id="IPR013022">
    <property type="entry name" value="Xyl_isomerase-like_TIM-brl"/>
</dbReference>